<accession>A0A126Q3H7</accession>
<evidence type="ECO:0000256" key="1">
    <source>
        <dbReference type="SAM" id="SignalP"/>
    </source>
</evidence>
<dbReference type="RefSeq" id="WP_061095965.1">
    <property type="nucleotide sequence ID" value="NZ_CP014323.1"/>
</dbReference>
<dbReference type="EMBL" id="CP014323">
    <property type="protein sequence ID" value="AMJ99781.1"/>
    <property type="molecule type" value="Genomic_DNA"/>
</dbReference>
<organism evidence="2 3">
    <name type="scientific">Alteromonas macleodii</name>
    <name type="common">Pseudoalteromonas macleodii</name>
    <dbReference type="NCBI Taxonomy" id="28108"/>
    <lineage>
        <taxon>Bacteria</taxon>
        <taxon>Pseudomonadati</taxon>
        <taxon>Pseudomonadota</taxon>
        <taxon>Gammaproteobacteria</taxon>
        <taxon>Alteromonadales</taxon>
        <taxon>Alteromonadaceae</taxon>
        <taxon>Alteromonas/Salinimonas group</taxon>
        <taxon>Alteromonas</taxon>
    </lineage>
</organism>
<feature type="signal peptide" evidence="1">
    <location>
        <begin position="1"/>
        <end position="18"/>
    </location>
</feature>
<keyword evidence="1" id="KW-0732">Signal</keyword>
<protein>
    <submittedName>
        <fullName evidence="2">Uncharacterized protein</fullName>
    </submittedName>
</protein>
<reference evidence="2 3" key="1">
    <citation type="submission" date="2015-12" db="EMBL/GenBank/DDBJ databases">
        <authorList>
            <person name="Shamseldin A."/>
            <person name="Moawad H."/>
            <person name="Abd El-Rahim W.M."/>
            <person name="Sadowsky M.J."/>
        </authorList>
    </citation>
    <scope>NUCLEOTIDE SEQUENCE [LARGE SCALE GENOMIC DNA]</scope>
    <source>
        <strain evidence="2 3">D7</strain>
    </source>
</reference>
<evidence type="ECO:0000313" key="2">
    <source>
        <dbReference type="EMBL" id="AMJ99781.1"/>
    </source>
</evidence>
<evidence type="ECO:0000313" key="3">
    <source>
        <dbReference type="Proteomes" id="UP000063991"/>
    </source>
</evidence>
<dbReference type="AlphaFoldDB" id="A0A126Q3H7"/>
<feature type="chain" id="PRO_5007272593" evidence="1">
    <location>
        <begin position="19"/>
        <end position="112"/>
    </location>
</feature>
<dbReference type="Proteomes" id="UP000063991">
    <property type="component" value="Chromosome"/>
</dbReference>
<gene>
    <name evidence="2" type="ORF">AVL55_17440</name>
</gene>
<sequence length="112" mass="12935">MKVFLCTLLLAFTALAYAQSSDERFSEKLEKSSLPASEKSFVLKRREFDKKRSEIQSLIEQGVPEAHRDLGDLYATPSQFQNKRLALKHYKEARKLRVPGIAQRIDKLTHQN</sequence>
<proteinExistence type="predicted"/>
<name>A0A126Q3H7_ALTMA</name>